<sequence>MELLNVNEKGKTNAIISYLTIIGTIVAIILNNNQKNHFASFHIRQMIGLHILSVLNSWIIATYFNFFASMVISVLLLVLWFIGFMGAINGEAKKIPIFGDQFQEWFKNV</sequence>
<dbReference type="OrthoDB" id="6400719at2"/>
<accession>A0A2H1EBN1</accession>
<reference evidence="2 3" key="1">
    <citation type="submission" date="2016-11" db="EMBL/GenBank/DDBJ databases">
        <authorList>
            <person name="Jaros S."/>
            <person name="Januszkiewicz K."/>
            <person name="Wedrychowicz H."/>
        </authorList>
    </citation>
    <scope>NUCLEOTIDE SEQUENCE [LARGE SCALE GENOMIC DNA]</scope>
    <source>
        <strain evidence="2">NCIMB 2154T</strain>
    </source>
</reference>
<dbReference type="Proteomes" id="UP000231564">
    <property type="component" value="Chromosome MARIT"/>
</dbReference>
<evidence type="ECO:0008006" key="4">
    <source>
        <dbReference type="Google" id="ProtNLM"/>
    </source>
</evidence>
<protein>
    <recommendedName>
        <fullName evidence="4">Chloroplast import component protein (Tic20)</fullName>
    </recommendedName>
</protein>
<evidence type="ECO:0000313" key="2">
    <source>
        <dbReference type="EMBL" id="SFZ83519.1"/>
    </source>
</evidence>
<dbReference type="RefSeq" id="WP_100211449.1">
    <property type="nucleotide sequence ID" value="NZ_CP138495.1"/>
</dbReference>
<dbReference type="AlphaFoldDB" id="A0A2H1EBN1"/>
<feature type="transmembrane region" description="Helical" evidence="1">
    <location>
        <begin position="12"/>
        <end position="31"/>
    </location>
</feature>
<evidence type="ECO:0000256" key="1">
    <source>
        <dbReference type="SAM" id="Phobius"/>
    </source>
</evidence>
<name>A0A2H1EBN1_9FLAO</name>
<keyword evidence="1" id="KW-0812">Transmembrane</keyword>
<gene>
    <name evidence="2" type="ORF">MARIT_2102</name>
</gene>
<feature type="transmembrane region" description="Helical" evidence="1">
    <location>
        <begin position="67"/>
        <end position="88"/>
    </location>
</feature>
<keyword evidence="3" id="KW-1185">Reference proteome</keyword>
<dbReference type="EMBL" id="LT634361">
    <property type="protein sequence ID" value="SFZ83519.1"/>
    <property type="molecule type" value="Genomic_DNA"/>
</dbReference>
<dbReference type="KEGG" id="tmar:MARIT_2102"/>
<dbReference type="GeneID" id="47723585"/>
<proteinExistence type="predicted"/>
<feature type="transmembrane region" description="Helical" evidence="1">
    <location>
        <begin position="43"/>
        <end position="61"/>
    </location>
</feature>
<keyword evidence="1" id="KW-0472">Membrane</keyword>
<evidence type="ECO:0000313" key="3">
    <source>
        <dbReference type="Proteomes" id="UP000231564"/>
    </source>
</evidence>
<dbReference type="STRING" id="1349785.GCA_000509405_01209"/>
<keyword evidence="1" id="KW-1133">Transmembrane helix</keyword>
<organism evidence="2 3">
    <name type="scientific">Tenacibaculum maritimum NCIMB 2154</name>
    <dbReference type="NCBI Taxonomy" id="1349785"/>
    <lineage>
        <taxon>Bacteria</taxon>
        <taxon>Pseudomonadati</taxon>
        <taxon>Bacteroidota</taxon>
        <taxon>Flavobacteriia</taxon>
        <taxon>Flavobacteriales</taxon>
        <taxon>Flavobacteriaceae</taxon>
        <taxon>Tenacibaculum</taxon>
    </lineage>
</organism>